<dbReference type="GO" id="GO:0016491">
    <property type="term" value="F:oxidoreductase activity"/>
    <property type="evidence" value="ECO:0007669"/>
    <property type="project" value="UniProtKB-ARBA"/>
</dbReference>
<organism evidence="2 3">
    <name type="scientific">Phenylobacterium montanum</name>
    <dbReference type="NCBI Taxonomy" id="2823693"/>
    <lineage>
        <taxon>Bacteria</taxon>
        <taxon>Pseudomonadati</taxon>
        <taxon>Pseudomonadota</taxon>
        <taxon>Alphaproteobacteria</taxon>
        <taxon>Caulobacterales</taxon>
        <taxon>Caulobacteraceae</taxon>
        <taxon>Phenylobacterium</taxon>
    </lineage>
</organism>
<dbReference type="InterPro" id="IPR023401">
    <property type="entry name" value="ODC_N"/>
</dbReference>
<dbReference type="SUPFAM" id="SSF51735">
    <property type="entry name" value="NAD(P)-binding Rossmann-fold domains"/>
    <property type="match status" value="1"/>
</dbReference>
<dbReference type="EMBL" id="CP073078">
    <property type="protein sequence ID" value="QUD89278.1"/>
    <property type="molecule type" value="Genomic_DNA"/>
</dbReference>
<dbReference type="GO" id="GO:0005737">
    <property type="term" value="C:cytoplasm"/>
    <property type="evidence" value="ECO:0007669"/>
    <property type="project" value="TreeGrafter"/>
</dbReference>
<dbReference type="PANTHER" id="PTHR13812:SF19">
    <property type="entry name" value="KETIMINE REDUCTASE MU-CRYSTALLIN"/>
    <property type="match status" value="1"/>
</dbReference>
<dbReference type="Proteomes" id="UP000676409">
    <property type="component" value="Chromosome"/>
</dbReference>
<evidence type="ECO:0000313" key="2">
    <source>
        <dbReference type="EMBL" id="QUD89278.1"/>
    </source>
</evidence>
<dbReference type="AlphaFoldDB" id="A0A975G1A2"/>
<dbReference type="KEGG" id="caul:KCG34_05205"/>
<accession>A0A975G1A2</accession>
<dbReference type="RefSeq" id="WP_211939330.1">
    <property type="nucleotide sequence ID" value="NZ_CP073078.1"/>
</dbReference>
<dbReference type="NCBIfam" id="NF004793">
    <property type="entry name" value="PRK06141.1"/>
    <property type="match status" value="1"/>
</dbReference>
<dbReference type="Pfam" id="PF02423">
    <property type="entry name" value="OCD_Mu_crystall"/>
    <property type="match status" value="1"/>
</dbReference>
<evidence type="ECO:0000256" key="1">
    <source>
        <dbReference type="ARBA" id="ARBA00008903"/>
    </source>
</evidence>
<reference evidence="2" key="1">
    <citation type="submission" date="2021-04" db="EMBL/GenBank/DDBJ databases">
        <title>The complete genome sequence of Caulobacter sp. S6.</title>
        <authorList>
            <person name="Tang Y."/>
            <person name="Ouyang W."/>
            <person name="Liu Q."/>
            <person name="Huang B."/>
            <person name="Guo Z."/>
            <person name="Lei P."/>
        </authorList>
    </citation>
    <scope>NUCLEOTIDE SEQUENCE</scope>
    <source>
        <strain evidence="2">S6</strain>
    </source>
</reference>
<dbReference type="FunFam" id="3.40.50.720:FF:000311">
    <property type="entry name" value="Ornithine cyclodeaminase"/>
    <property type="match status" value="1"/>
</dbReference>
<name>A0A975G1A2_9CAUL</name>
<dbReference type="PIRSF" id="PIRSF001439">
    <property type="entry name" value="CryM"/>
    <property type="match status" value="1"/>
</dbReference>
<proteinExistence type="inferred from homology"/>
<evidence type="ECO:0000313" key="3">
    <source>
        <dbReference type="Proteomes" id="UP000676409"/>
    </source>
</evidence>
<keyword evidence="3" id="KW-1185">Reference proteome</keyword>
<gene>
    <name evidence="2" type="ORF">KCG34_05205</name>
</gene>
<dbReference type="InterPro" id="IPR036291">
    <property type="entry name" value="NAD(P)-bd_dom_sf"/>
</dbReference>
<sequence length="314" mass="32813">MLFISDAQIFQLSDPRALVGALRNAFQGDTVAPDRMHCALPGDSPATLLVMPAWRDRQAIGVKVVTAIPENALRGRPTVDGGYILLDGQTGALRTVLAASALTLVRTAAVAALGADLLSRQDSRTLLMVGTGALAPHLIRAHAAIRPIERVLVWGRSLKKARGVAAGIGAPHIVAEAAPDLNEAVARADIVSCATLSEAPLVLGRYVRPGTHVDLVGSYRPSMREADNDLFRAARVVVDTRAALIESGDIIGPIEAGLLEQDVPDLALALARGVRREAADEVTVFKAVGVALADLAVAEHLAGLAPPASSLRGY</sequence>
<dbReference type="Gene3D" id="3.40.50.720">
    <property type="entry name" value="NAD(P)-binding Rossmann-like Domain"/>
    <property type="match status" value="1"/>
</dbReference>
<protein>
    <submittedName>
        <fullName evidence="2">Ornithine cyclodeaminase family protein</fullName>
    </submittedName>
</protein>
<dbReference type="PANTHER" id="PTHR13812">
    <property type="entry name" value="KETIMINE REDUCTASE MU-CRYSTALLIN"/>
    <property type="match status" value="1"/>
</dbReference>
<comment type="similarity">
    <text evidence="1">Belongs to the ornithine cyclodeaminase/mu-crystallin family.</text>
</comment>
<dbReference type="Gene3D" id="3.30.1780.10">
    <property type="entry name" value="ornithine cyclodeaminase, domain 1"/>
    <property type="match status" value="1"/>
</dbReference>
<dbReference type="InterPro" id="IPR003462">
    <property type="entry name" value="ODC_Mu_crystall"/>
</dbReference>
<dbReference type="GO" id="GO:0019752">
    <property type="term" value="P:carboxylic acid metabolic process"/>
    <property type="evidence" value="ECO:0007669"/>
    <property type="project" value="UniProtKB-ARBA"/>
</dbReference>